<reference evidence="1" key="1">
    <citation type="submission" date="2024-07" db="EMBL/GenBank/DDBJ databases">
        <authorList>
            <person name="Kim Y.J."/>
            <person name="Jeong J.Y."/>
        </authorList>
    </citation>
    <scope>NUCLEOTIDE SEQUENCE</scope>
    <source>
        <strain evidence="1">GIHE-MW2</strain>
    </source>
</reference>
<dbReference type="EMBL" id="CP159837">
    <property type="protein sequence ID" value="XCM36174.1"/>
    <property type="molecule type" value="Genomic_DNA"/>
</dbReference>
<sequence length="67" mass="7718">MTPDLRVSVGYVFGEVSDRDFNSDRSADGFYFSLTMKTNQVWAGFGSQKPGFFEERSPVTRRNWVSR</sequence>
<dbReference type="RefSeq" id="WP_190878486.1">
    <property type="nucleotide sequence ID" value="NZ_CP159837.1"/>
</dbReference>
<gene>
    <name evidence="1" type="ORF">ABWT76_004913</name>
</gene>
<dbReference type="AlphaFoldDB" id="A0AAU8JBP9"/>
<proteinExistence type="predicted"/>
<protein>
    <submittedName>
        <fullName evidence="1">Uncharacterized protein</fullName>
    </submittedName>
</protein>
<name>A0AAU8JBP9_9CYAN</name>
<accession>A0AAU8JBP9</accession>
<evidence type="ECO:0000313" key="1">
    <source>
        <dbReference type="EMBL" id="XCM36174.1"/>
    </source>
</evidence>
<organism evidence="1">
    <name type="scientific">Planktothricoides raciborskii GIHE-MW2</name>
    <dbReference type="NCBI Taxonomy" id="2792601"/>
    <lineage>
        <taxon>Bacteria</taxon>
        <taxon>Bacillati</taxon>
        <taxon>Cyanobacteriota</taxon>
        <taxon>Cyanophyceae</taxon>
        <taxon>Oscillatoriophycideae</taxon>
        <taxon>Oscillatoriales</taxon>
        <taxon>Oscillatoriaceae</taxon>
        <taxon>Planktothricoides</taxon>
    </lineage>
</organism>